<dbReference type="Proteomes" id="UP000030023">
    <property type="component" value="Unassembled WGS sequence"/>
</dbReference>
<protein>
    <submittedName>
        <fullName evidence="1">Uncharacterized protein</fullName>
    </submittedName>
</protein>
<sequence>MPPFSQIKLLKETLESLTFTILGAKNGEFGITDFEINSLTRDLLNKEKIFIFNY</sequence>
<proteinExistence type="predicted"/>
<organism evidence="1 2">
    <name type="scientific">Oenococcus alcoholitolerans</name>
    <dbReference type="NCBI Taxonomy" id="931074"/>
    <lineage>
        <taxon>Bacteria</taxon>
        <taxon>Bacillati</taxon>
        <taxon>Bacillota</taxon>
        <taxon>Bacilli</taxon>
        <taxon>Lactobacillales</taxon>
        <taxon>Lactobacillaceae</taxon>
        <taxon>Oenococcus</taxon>
    </lineage>
</organism>
<name>A0ABR4XSW0_9LACO</name>
<keyword evidence="2" id="KW-1185">Reference proteome</keyword>
<reference evidence="1 2" key="1">
    <citation type="journal article" date="2014" name="Antonie Van Leeuwenhoek">
        <title>Oenococcus alcoholitolerans sp. nov., a lactic acid bacteria isolated from cachaca and ethanol fermentation processes.</title>
        <authorList>
            <person name="Badotti F."/>
            <person name="Moreira A.P."/>
            <person name="Tonon L.A."/>
            <person name="de Lucena B.T."/>
            <person name="Gomes Fde C."/>
            <person name="Kruger R."/>
            <person name="Thompson C.C."/>
            <person name="de Morais M.A.Jr."/>
            <person name="Rosa C.A."/>
            <person name="Thompson F.L."/>
        </authorList>
    </citation>
    <scope>NUCLEOTIDE SEQUENCE [LARGE SCALE GENOMIC DNA]</scope>
    <source>
        <strain evidence="1 2">UFRJ-M7.2.18</strain>
    </source>
</reference>
<accession>A0ABR4XSW0</accession>
<gene>
    <name evidence="1" type="ORF">Q757_00155</name>
</gene>
<evidence type="ECO:0000313" key="2">
    <source>
        <dbReference type="Proteomes" id="UP000030023"/>
    </source>
</evidence>
<evidence type="ECO:0000313" key="1">
    <source>
        <dbReference type="EMBL" id="KGO32590.1"/>
    </source>
</evidence>
<comment type="caution">
    <text evidence="1">The sequence shown here is derived from an EMBL/GenBank/DDBJ whole genome shotgun (WGS) entry which is preliminary data.</text>
</comment>
<dbReference type="EMBL" id="AXCV01000003">
    <property type="protein sequence ID" value="KGO32590.1"/>
    <property type="molecule type" value="Genomic_DNA"/>
</dbReference>